<dbReference type="Pfam" id="PF15985">
    <property type="entry name" value="KH_6"/>
    <property type="match status" value="1"/>
</dbReference>
<dbReference type="GO" id="GO:0071034">
    <property type="term" value="P:CUT catabolic process"/>
    <property type="evidence" value="ECO:0007669"/>
    <property type="project" value="TreeGrafter"/>
</dbReference>
<evidence type="ECO:0000256" key="2">
    <source>
        <dbReference type="ARBA" id="ARBA00004604"/>
    </source>
</evidence>
<dbReference type="Gene3D" id="3.30.1370.10">
    <property type="entry name" value="K Homology domain, type 1"/>
    <property type="match status" value="1"/>
</dbReference>
<dbReference type="PANTHER" id="PTHR21321:SF1">
    <property type="entry name" value="EXOSOME COMPLEX COMPONENT RRP40"/>
    <property type="match status" value="1"/>
</dbReference>
<dbReference type="FunFam" id="3.30.1370.10:FF:000038">
    <property type="entry name" value="exosome complex component RRP40"/>
    <property type="match status" value="1"/>
</dbReference>
<evidence type="ECO:0000259" key="11">
    <source>
        <dbReference type="Pfam" id="PF18311"/>
    </source>
</evidence>
<accession>A0A9P6IY91</accession>
<dbReference type="GO" id="GO:0071051">
    <property type="term" value="P:poly(A)-dependent snoRNA 3'-end processing"/>
    <property type="evidence" value="ECO:0007669"/>
    <property type="project" value="TreeGrafter"/>
</dbReference>
<evidence type="ECO:0000256" key="1">
    <source>
        <dbReference type="ARBA" id="ARBA00004496"/>
    </source>
</evidence>
<name>A0A9P6IY91_MORAP</name>
<dbReference type="FunFam" id="2.40.50.140:FF:000112">
    <property type="entry name" value="Exosome complex component RRP40"/>
    <property type="match status" value="1"/>
</dbReference>
<comment type="caution">
    <text evidence="12">The sequence shown here is derived from an EMBL/GenBank/DDBJ whole genome shotgun (WGS) entry which is preliminary data.</text>
</comment>
<evidence type="ECO:0000259" key="10">
    <source>
        <dbReference type="Pfam" id="PF15985"/>
    </source>
</evidence>
<keyword evidence="5" id="KW-0698">rRNA processing</keyword>
<dbReference type="GO" id="GO:0071035">
    <property type="term" value="P:nuclear polyadenylation-dependent rRNA catabolic process"/>
    <property type="evidence" value="ECO:0007669"/>
    <property type="project" value="TreeGrafter"/>
</dbReference>
<organism evidence="12 13">
    <name type="scientific">Mortierella alpina</name>
    <name type="common">Oleaginous fungus</name>
    <name type="synonym">Mortierella renispora</name>
    <dbReference type="NCBI Taxonomy" id="64518"/>
    <lineage>
        <taxon>Eukaryota</taxon>
        <taxon>Fungi</taxon>
        <taxon>Fungi incertae sedis</taxon>
        <taxon>Mucoromycota</taxon>
        <taxon>Mortierellomycotina</taxon>
        <taxon>Mortierellomycetes</taxon>
        <taxon>Mortierellales</taxon>
        <taxon>Mortierellaceae</taxon>
        <taxon>Mortierella</taxon>
    </lineage>
</organism>
<protein>
    <recommendedName>
        <fullName evidence="9">Ribosomal RNA-processing protein 40</fullName>
    </recommendedName>
</protein>
<dbReference type="PANTHER" id="PTHR21321">
    <property type="entry name" value="PNAS-3 RELATED"/>
    <property type="match status" value="1"/>
</dbReference>
<evidence type="ECO:0000313" key="12">
    <source>
        <dbReference type="EMBL" id="KAF9953476.1"/>
    </source>
</evidence>
<dbReference type="InterPro" id="IPR026699">
    <property type="entry name" value="Exosome_RNA_bind1/RRP40/RRP4"/>
</dbReference>
<dbReference type="OrthoDB" id="340500at2759"/>
<keyword evidence="6" id="KW-0271">Exosome</keyword>
<dbReference type="Pfam" id="PF18311">
    <property type="entry name" value="Rrp40_N"/>
    <property type="match status" value="1"/>
</dbReference>
<comment type="similarity">
    <text evidence="3">Belongs to the RRP40 family.</text>
</comment>
<dbReference type="InterPro" id="IPR049469">
    <property type="entry name" value="RRP40_KH-I"/>
</dbReference>
<dbReference type="Pfam" id="PF21262">
    <property type="entry name" value="RRP40_S1"/>
    <property type="match status" value="1"/>
</dbReference>
<dbReference type="InterPro" id="IPR012340">
    <property type="entry name" value="NA-bd_OB-fold"/>
</dbReference>
<evidence type="ECO:0000256" key="3">
    <source>
        <dbReference type="ARBA" id="ARBA00007841"/>
    </source>
</evidence>
<evidence type="ECO:0000256" key="9">
    <source>
        <dbReference type="ARBA" id="ARBA00030615"/>
    </source>
</evidence>
<evidence type="ECO:0000256" key="5">
    <source>
        <dbReference type="ARBA" id="ARBA00022552"/>
    </source>
</evidence>
<dbReference type="GO" id="GO:0034475">
    <property type="term" value="P:U4 snRNA 3'-end processing"/>
    <property type="evidence" value="ECO:0007669"/>
    <property type="project" value="TreeGrafter"/>
</dbReference>
<keyword evidence="8" id="KW-0539">Nucleus</keyword>
<dbReference type="Proteomes" id="UP000738359">
    <property type="component" value="Unassembled WGS sequence"/>
</dbReference>
<dbReference type="GO" id="GO:0000467">
    <property type="term" value="P:exonucleolytic trimming to generate mature 3'-end of 5.8S rRNA from tricistronic rRNA transcript (SSU-rRNA, 5.8S rRNA, LSU-rRNA)"/>
    <property type="evidence" value="ECO:0007669"/>
    <property type="project" value="TreeGrafter"/>
</dbReference>
<gene>
    <name evidence="12" type="primary">EXOSC3</name>
    <name evidence="12" type="ORF">BGZ70_000226</name>
</gene>
<comment type="subcellular location">
    <subcellularLocation>
        <location evidence="1">Cytoplasm</location>
    </subcellularLocation>
    <subcellularLocation>
        <location evidence="2">Nucleus</location>
        <location evidence="2">Nucleolus</location>
    </subcellularLocation>
</comment>
<feature type="domain" description="K Homology" evidence="10">
    <location>
        <begin position="170"/>
        <end position="217"/>
    </location>
</feature>
<dbReference type="EMBL" id="JAAAHY010001039">
    <property type="protein sequence ID" value="KAF9953476.1"/>
    <property type="molecule type" value="Genomic_DNA"/>
</dbReference>
<dbReference type="SUPFAM" id="SSF50249">
    <property type="entry name" value="Nucleic acid-binding proteins"/>
    <property type="match status" value="1"/>
</dbReference>
<dbReference type="GO" id="GO:0010468">
    <property type="term" value="P:regulation of gene expression"/>
    <property type="evidence" value="ECO:0007669"/>
    <property type="project" value="UniProtKB-ARBA"/>
</dbReference>
<dbReference type="GO" id="GO:0003723">
    <property type="term" value="F:RNA binding"/>
    <property type="evidence" value="ECO:0007669"/>
    <property type="project" value="UniProtKB-KW"/>
</dbReference>
<dbReference type="GO" id="GO:0071038">
    <property type="term" value="P:TRAMP-dependent tRNA surveillance pathway"/>
    <property type="evidence" value="ECO:0007669"/>
    <property type="project" value="TreeGrafter"/>
</dbReference>
<dbReference type="SUPFAM" id="SSF110324">
    <property type="entry name" value="Ribosomal L27 protein-like"/>
    <property type="match status" value="1"/>
</dbReference>
<dbReference type="AlphaFoldDB" id="A0A9P6IY91"/>
<proteinExistence type="inferred from homology"/>
<dbReference type="Gene3D" id="2.40.50.140">
    <property type="entry name" value="Nucleic acid-binding proteins"/>
    <property type="match status" value="1"/>
</dbReference>
<keyword evidence="7" id="KW-0694">RNA-binding</keyword>
<dbReference type="InterPro" id="IPR036612">
    <property type="entry name" value="KH_dom_type_1_sf"/>
</dbReference>
<evidence type="ECO:0000256" key="7">
    <source>
        <dbReference type="ARBA" id="ARBA00022884"/>
    </source>
</evidence>
<dbReference type="InterPro" id="IPR004088">
    <property type="entry name" value="KH_dom_type_1"/>
</dbReference>
<dbReference type="GO" id="GO:0000177">
    <property type="term" value="C:cytoplasmic exosome (RNase complex)"/>
    <property type="evidence" value="ECO:0007669"/>
    <property type="project" value="TreeGrafter"/>
</dbReference>
<reference evidence="12" key="1">
    <citation type="journal article" date="2020" name="Fungal Divers.">
        <title>Resolving the Mortierellaceae phylogeny through synthesis of multi-gene phylogenetics and phylogenomics.</title>
        <authorList>
            <person name="Vandepol N."/>
            <person name="Liber J."/>
            <person name="Desiro A."/>
            <person name="Na H."/>
            <person name="Kennedy M."/>
            <person name="Barry K."/>
            <person name="Grigoriev I.V."/>
            <person name="Miller A.N."/>
            <person name="O'Donnell K."/>
            <person name="Stajich J.E."/>
            <person name="Bonito G."/>
        </authorList>
    </citation>
    <scope>NUCLEOTIDE SEQUENCE</scope>
    <source>
        <strain evidence="12">CK1249</strain>
    </source>
</reference>
<dbReference type="InterPro" id="IPR041054">
    <property type="entry name" value="Rrp40_N_euk"/>
</dbReference>
<feature type="domain" description="Exosome complex exonuclease Rrp40 N-terminal" evidence="11">
    <location>
        <begin position="42"/>
        <end position="81"/>
    </location>
</feature>
<sequence>MTSITTDQDMEQTPGPNIVLPGDLLPPTASGLLEDGPTAPVIKLGPGLHPMDDDTITAVKAGVLKHSEIGNRWWVESNQRRYVAAAGESVIGVVVGKTVEHYKVDIGTAQPALLGVLAFEGATKRNKPNLNIGALLYCRISLANKDMEPELECMNPTTGKADGYGELKAGFVSKISLGLARRLLDPKSLVLRLLGQHISFEMATGMNGRVWIHSTSTKHTILICNAIKNSEYLDTQECATMVKNLVQKM</sequence>
<keyword evidence="13" id="KW-1185">Reference proteome</keyword>
<dbReference type="GO" id="GO:0000176">
    <property type="term" value="C:nuclear exosome (RNase complex)"/>
    <property type="evidence" value="ECO:0007669"/>
    <property type="project" value="TreeGrafter"/>
</dbReference>
<dbReference type="SUPFAM" id="SSF54791">
    <property type="entry name" value="Eukaryotic type KH-domain (KH-domain type I)"/>
    <property type="match status" value="1"/>
</dbReference>
<evidence type="ECO:0000256" key="4">
    <source>
        <dbReference type="ARBA" id="ARBA00022490"/>
    </source>
</evidence>
<evidence type="ECO:0000313" key="13">
    <source>
        <dbReference type="Proteomes" id="UP000738359"/>
    </source>
</evidence>
<dbReference type="Gene3D" id="2.40.50.100">
    <property type="match status" value="1"/>
</dbReference>
<dbReference type="GO" id="GO:0005730">
    <property type="term" value="C:nucleolus"/>
    <property type="evidence" value="ECO:0007669"/>
    <property type="project" value="UniProtKB-SubCell"/>
</dbReference>
<dbReference type="InterPro" id="IPR037319">
    <property type="entry name" value="Rrp40_S1"/>
</dbReference>
<dbReference type="CDD" id="cd22526">
    <property type="entry name" value="KH-I_Rrp40"/>
    <property type="match status" value="1"/>
</dbReference>
<evidence type="ECO:0000256" key="8">
    <source>
        <dbReference type="ARBA" id="ARBA00023242"/>
    </source>
</evidence>
<dbReference type="CDD" id="cd05790">
    <property type="entry name" value="S1_Rrp40"/>
    <property type="match status" value="1"/>
</dbReference>
<keyword evidence="4" id="KW-0963">Cytoplasm</keyword>
<evidence type="ECO:0000256" key="6">
    <source>
        <dbReference type="ARBA" id="ARBA00022835"/>
    </source>
</evidence>